<dbReference type="PRINTS" id="PR00463">
    <property type="entry name" value="EP450I"/>
</dbReference>
<dbReference type="PRINTS" id="PR00385">
    <property type="entry name" value="P450"/>
</dbReference>
<evidence type="ECO:0000256" key="3">
    <source>
        <dbReference type="ARBA" id="ARBA00010617"/>
    </source>
</evidence>
<dbReference type="Gene3D" id="1.10.630.10">
    <property type="entry name" value="Cytochrome P450"/>
    <property type="match status" value="1"/>
</dbReference>
<dbReference type="PANTHER" id="PTHR24305">
    <property type="entry name" value="CYTOCHROME P450"/>
    <property type="match status" value="1"/>
</dbReference>
<feature type="binding site" description="axial binding residue" evidence="9">
    <location>
        <position position="422"/>
    </location>
    <ligand>
        <name>heme</name>
        <dbReference type="ChEBI" id="CHEBI:30413"/>
    </ligand>
    <ligandPart>
        <name>Fe</name>
        <dbReference type="ChEBI" id="CHEBI:18248"/>
    </ligandPart>
</feature>
<keyword evidence="11" id="KW-1185">Reference proteome</keyword>
<dbReference type="GO" id="GO:0020037">
    <property type="term" value="F:heme binding"/>
    <property type="evidence" value="ECO:0007669"/>
    <property type="project" value="InterPro"/>
</dbReference>
<evidence type="ECO:0008006" key="12">
    <source>
        <dbReference type="Google" id="ProtNLM"/>
    </source>
</evidence>
<evidence type="ECO:0000256" key="9">
    <source>
        <dbReference type="PIRSR" id="PIRSR602401-1"/>
    </source>
</evidence>
<protein>
    <recommendedName>
        <fullName evidence="12">Cytochrome P450</fullName>
    </recommendedName>
</protein>
<dbReference type="Proteomes" id="UP000308730">
    <property type="component" value="Unassembled WGS sequence"/>
</dbReference>
<sequence>MWRTFGPVVKLRTFLGRPMLYVYDPKALHHIVIKDQYIYEETPVFLNVWSEFALVVRFVKFLLASSNPYLRIINRRGAPTPTQDVESSIQYQPYALREAFRRQVSGGPKEIEVLHWLTRLALELIGQGGLGHSFDTLEDDTVNPLAEDLKNVITMFRPFFLAARFMPIERLARFGSGKFRRWIVDCLPSARIRRCIEIVDHLNRVSTDILVHKKAALASGELDSVDEGKDLMSVLLKANTQTSEEDRMSDAEFLGHMSSLMFAAMETTSGALARILDLLAQHPDVQEKLRQELAEARGNGDEIEYDRLVALPYLEAVCRESLRVHSPTVMMSRTAREDVVLPLSNPIKGNNGAMMNEISVPKGTNVTIGILASNCNEELWGPDALEWKPERWLKPLPDAVTDAHIPSIYSNLMTFLGGGRACIGFKFSQMEMKIVLSVLLETFKFSPSDKDVQWNLRGLQSPTVGESPKPQMPLMVELISKSST</sequence>
<dbReference type="PANTHER" id="PTHR24305:SF166">
    <property type="entry name" value="CYTOCHROME P450 12A4, MITOCHONDRIAL-RELATED"/>
    <property type="match status" value="1"/>
</dbReference>
<evidence type="ECO:0000256" key="6">
    <source>
        <dbReference type="ARBA" id="ARBA00023002"/>
    </source>
</evidence>
<dbReference type="InterPro" id="IPR050121">
    <property type="entry name" value="Cytochrome_P450_monoxygenase"/>
</dbReference>
<keyword evidence="4 9" id="KW-0349">Heme</keyword>
<evidence type="ECO:0000256" key="5">
    <source>
        <dbReference type="ARBA" id="ARBA00022723"/>
    </source>
</evidence>
<keyword evidence="8" id="KW-0503">Monooxygenase</keyword>
<dbReference type="SUPFAM" id="SSF48264">
    <property type="entry name" value="Cytochrome P450"/>
    <property type="match status" value="1"/>
</dbReference>
<evidence type="ECO:0000313" key="10">
    <source>
        <dbReference type="EMBL" id="THH32686.1"/>
    </source>
</evidence>
<dbReference type="GO" id="GO:0005506">
    <property type="term" value="F:iron ion binding"/>
    <property type="evidence" value="ECO:0007669"/>
    <property type="project" value="InterPro"/>
</dbReference>
<reference evidence="10 11" key="1">
    <citation type="submission" date="2019-02" db="EMBL/GenBank/DDBJ databases">
        <title>Genome sequencing of the rare red list fungi Antrodiella citrinella (Flaviporus citrinellus).</title>
        <authorList>
            <person name="Buettner E."/>
            <person name="Kellner H."/>
        </authorList>
    </citation>
    <scope>NUCLEOTIDE SEQUENCE [LARGE SCALE GENOMIC DNA]</scope>
    <source>
        <strain evidence="10 11">DSM 108506</strain>
    </source>
</reference>
<dbReference type="AlphaFoldDB" id="A0A4S4N1A7"/>
<evidence type="ECO:0000256" key="7">
    <source>
        <dbReference type="ARBA" id="ARBA00023004"/>
    </source>
</evidence>
<dbReference type="GO" id="GO:0004497">
    <property type="term" value="F:monooxygenase activity"/>
    <property type="evidence" value="ECO:0007669"/>
    <property type="project" value="UniProtKB-KW"/>
</dbReference>
<dbReference type="InterPro" id="IPR002401">
    <property type="entry name" value="Cyt_P450_E_grp-I"/>
</dbReference>
<comment type="caution">
    <text evidence="10">The sequence shown here is derived from an EMBL/GenBank/DDBJ whole genome shotgun (WGS) entry which is preliminary data.</text>
</comment>
<dbReference type="InterPro" id="IPR036396">
    <property type="entry name" value="Cyt_P450_sf"/>
</dbReference>
<evidence type="ECO:0000256" key="8">
    <source>
        <dbReference type="ARBA" id="ARBA00023033"/>
    </source>
</evidence>
<keyword evidence="5 9" id="KW-0479">Metal-binding</keyword>
<dbReference type="OrthoDB" id="1470350at2759"/>
<evidence type="ECO:0000256" key="4">
    <source>
        <dbReference type="ARBA" id="ARBA00022617"/>
    </source>
</evidence>
<evidence type="ECO:0000313" key="11">
    <source>
        <dbReference type="Proteomes" id="UP000308730"/>
    </source>
</evidence>
<evidence type="ECO:0000256" key="1">
    <source>
        <dbReference type="ARBA" id="ARBA00001971"/>
    </source>
</evidence>
<evidence type="ECO:0000256" key="2">
    <source>
        <dbReference type="ARBA" id="ARBA00005179"/>
    </source>
</evidence>
<dbReference type="Pfam" id="PF00067">
    <property type="entry name" value="p450"/>
    <property type="match status" value="1"/>
</dbReference>
<keyword evidence="6" id="KW-0560">Oxidoreductase</keyword>
<accession>A0A4S4N1A7</accession>
<proteinExistence type="inferred from homology"/>
<dbReference type="EMBL" id="SGPM01000017">
    <property type="protein sequence ID" value="THH32686.1"/>
    <property type="molecule type" value="Genomic_DNA"/>
</dbReference>
<keyword evidence="7 9" id="KW-0408">Iron</keyword>
<comment type="similarity">
    <text evidence="3">Belongs to the cytochrome P450 family.</text>
</comment>
<dbReference type="GO" id="GO:0016705">
    <property type="term" value="F:oxidoreductase activity, acting on paired donors, with incorporation or reduction of molecular oxygen"/>
    <property type="evidence" value="ECO:0007669"/>
    <property type="project" value="InterPro"/>
</dbReference>
<dbReference type="InterPro" id="IPR001128">
    <property type="entry name" value="Cyt_P450"/>
</dbReference>
<organism evidence="10 11">
    <name type="scientific">Antrodiella citrinella</name>
    <dbReference type="NCBI Taxonomy" id="2447956"/>
    <lineage>
        <taxon>Eukaryota</taxon>
        <taxon>Fungi</taxon>
        <taxon>Dikarya</taxon>
        <taxon>Basidiomycota</taxon>
        <taxon>Agaricomycotina</taxon>
        <taxon>Agaricomycetes</taxon>
        <taxon>Polyporales</taxon>
        <taxon>Steccherinaceae</taxon>
        <taxon>Antrodiella</taxon>
    </lineage>
</organism>
<comment type="pathway">
    <text evidence="2">Secondary metabolite biosynthesis.</text>
</comment>
<gene>
    <name evidence="10" type="ORF">EUX98_g1503</name>
</gene>
<name>A0A4S4N1A7_9APHY</name>
<comment type="cofactor">
    <cofactor evidence="1 9">
        <name>heme</name>
        <dbReference type="ChEBI" id="CHEBI:30413"/>
    </cofactor>
</comment>